<gene>
    <name evidence="7" type="ORF">OEZ85_000867</name>
</gene>
<evidence type="ECO:0000256" key="4">
    <source>
        <dbReference type="ARBA" id="ARBA00023163"/>
    </source>
</evidence>
<reference evidence="7 8" key="1">
    <citation type="submission" date="2023-05" db="EMBL/GenBank/DDBJ databases">
        <title>A 100% complete, gapless, phased diploid assembly of the Scenedesmus obliquus UTEX 3031 genome.</title>
        <authorList>
            <person name="Biondi T.C."/>
            <person name="Hanschen E.R."/>
            <person name="Kwon T."/>
            <person name="Eng W."/>
            <person name="Kruse C.P.S."/>
            <person name="Koehler S.I."/>
            <person name="Kunde Y."/>
            <person name="Gleasner C.D."/>
            <person name="You Mak K.T."/>
            <person name="Polle J."/>
            <person name="Hovde B.T."/>
            <person name="Starkenburg S.R."/>
        </authorList>
    </citation>
    <scope>NUCLEOTIDE SEQUENCE [LARGE SCALE GENOMIC DNA]</scope>
    <source>
        <strain evidence="7 8">DOE0152z</strain>
    </source>
</reference>
<evidence type="ECO:0000313" key="7">
    <source>
        <dbReference type="EMBL" id="WIA21701.1"/>
    </source>
</evidence>
<keyword evidence="8" id="KW-1185">Reference proteome</keyword>
<dbReference type="InterPro" id="IPR016177">
    <property type="entry name" value="DNA-bd_dom_sf"/>
</dbReference>
<evidence type="ECO:0000313" key="8">
    <source>
        <dbReference type="Proteomes" id="UP001244341"/>
    </source>
</evidence>
<evidence type="ECO:0000256" key="5">
    <source>
        <dbReference type="ARBA" id="ARBA00023242"/>
    </source>
</evidence>
<comment type="subcellular location">
    <subcellularLocation>
        <location evidence="1">Nucleus</location>
    </subcellularLocation>
</comment>
<evidence type="ECO:0000259" key="6">
    <source>
        <dbReference type="PROSITE" id="PS51032"/>
    </source>
</evidence>
<dbReference type="Proteomes" id="UP001244341">
    <property type="component" value="Chromosome 13b"/>
</dbReference>
<sequence length="111" mass="12096">MARQQQQQQATLQLAVRRSQHMKVYIGSYELEDTAAEAFDMVALKCRGAGAATNFPAERYAGLAGSMGSMSLEEVIMEARRLVCLGFQLFIQGFNGLGFGFQGSAHCPAWA</sequence>
<dbReference type="Gene3D" id="3.30.730.10">
    <property type="entry name" value="AP2/ERF domain"/>
    <property type="match status" value="1"/>
</dbReference>
<protein>
    <recommendedName>
        <fullName evidence="6">AP2/ERF domain-containing protein</fullName>
    </recommendedName>
</protein>
<dbReference type="EMBL" id="CP126220">
    <property type="protein sequence ID" value="WIA21701.1"/>
    <property type="molecule type" value="Genomic_DNA"/>
</dbReference>
<proteinExistence type="predicted"/>
<evidence type="ECO:0000256" key="1">
    <source>
        <dbReference type="ARBA" id="ARBA00004123"/>
    </source>
</evidence>
<keyword evidence="2" id="KW-0805">Transcription regulation</keyword>
<dbReference type="SUPFAM" id="SSF54171">
    <property type="entry name" value="DNA-binding domain"/>
    <property type="match status" value="1"/>
</dbReference>
<evidence type="ECO:0000256" key="3">
    <source>
        <dbReference type="ARBA" id="ARBA00023125"/>
    </source>
</evidence>
<keyword evidence="5" id="KW-0539">Nucleus</keyword>
<organism evidence="7 8">
    <name type="scientific">Tetradesmus obliquus</name>
    <name type="common">Green alga</name>
    <name type="synonym">Acutodesmus obliquus</name>
    <dbReference type="NCBI Taxonomy" id="3088"/>
    <lineage>
        <taxon>Eukaryota</taxon>
        <taxon>Viridiplantae</taxon>
        <taxon>Chlorophyta</taxon>
        <taxon>core chlorophytes</taxon>
        <taxon>Chlorophyceae</taxon>
        <taxon>CS clade</taxon>
        <taxon>Sphaeropleales</taxon>
        <taxon>Scenedesmaceae</taxon>
        <taxon>Tetradesmus</taxon>
    </lineage>
</organism>
<accession>A0ABY8UJP3</accession>
<evidence type="ECO:0000256" key="2">
    <source>
        <dbReference type="ARBA" id="ARBA00023015"/>
    </source>
</evidence>
<keyword evidence="3" id="KW-0238">DNA-binding</keyword>
<dbReference type="PROSITE" id="PS51032">
    <property type="entry name" value="AP2_ERF"/>
    <property type="match status" value="1"/>
</dbReference>
<dbReference type="SMART" id="SM00380">
    <property type="entry name" value="AP2"/>
    <property type="match status" value="1"/>
</dbReference>
<keyword evidence="4" id="KW-0804">Transcription</keyword>
<dbReference type="InterPro" id="IPR001471">
    <property type="entry name" value="AP2/ERF_dom"/>
</dbReference>
<dbReference type="InterPro" id="IPR036955">
    <property type="entry name" value="AP2/ERF_dom_sf"/>
</dbReference>
<name>A0ABY8UJP3_TETOB</name>
<feature type="domain" description="AP2/ERF" evidence="6">
    <location>
        <begin position="1"/>
        <end position="56"/>
    </location>
</feature>